<organism evidence="12 13">
    <name type="scientific">Sistotremastrum niveocremeum HHB9708</name>
    <dbReference type="NCBI Taxonomy" id="1314777"/>
    <lineage>
        <taxon>Eukaryota</taxon>
        <taxon>Fungi</taxon>
        <taxon>Dikarya</taxon>
        <taxon>Basidiomycota</taxon>
        <taxon>Agaricomycotina</taxon>
        <taxon>Agaricomycetes</taxon>
        <taxon>Sistotremastrales</taxon>
        <taxon>Sistotremastraceae</taxon>
        <taxon>Sertulicium</taxon>
        <taxon>Sertulicium niveocremeum</taxon>
    </lineage>
</organism>
<dbReference type="InterPro" id="IPR025705">
    <property type="entry name" value="Beta_hexosaminidase_sua/sub"/>
</dbReference>
<reference evidence="12 13" key="1">
    <citation type="journal article" date="2016" name="Mol. Biol. Evol.">
        <title>Comparative Genomics of Early-Diverging Mushroom-Forming Fungi Provides Insights into the Origins of Lignocellulose Decay Capabilities.</title>
        <authorList>
            <person name="Nagy L.G."/>
            <person name="Riley R."/>
            <person name="Tritt A."/>
            <person name="Adam C."/>
            <person name="Daum C."/>
            <person name="Floudas D."/>
            <person name="Sun H."/>
            <person name="Yadav J.S."/>
            <person name="Pangilinan J."/>
            <person name="Larsson K.H."/>
            <person name="Matsuura K."/>
            <person name="Barry K."/>
            <person name="Labutti K."/>
            <person name="Kuo R."/>
            <person name="Ohm R.A."/>
            <person name="Bhattacharya S.S."/>
            <person name="Shirouzu T."/>
            <person name="Yoshinaga Y."/>
            <person name="Martin F.M."/>
            <person name="Grigoriev I.V."/>
            <person name="Hibbett D.S."/>
        </authorList>
    </citation>
    <scope>NUCLEOTIDE SEQUENCE [LARGE SCALE GENOMIC DNA]</scope>
    <source>
        <strain evidence="12 13">HHB9708</strain>
    </source>
</reference>
<feature type="chain" id="PRO_5007853797" description="Beta-hexosaminidase" evidence="9">
    <location>
        <begin position="18"/>
        <end position="555"/>
    </location>
</feature>
<dbReference type="PIRSF" id="PIRSF001093">
    <property type="entry name" value="B-hxosamndse_ab_euk"/>
    <property type="match status" value="1"/>
</dbReference>
<dbReference type="GO" id="GO:0030203">
    <property type="term" value="P:glycosaminoglycan metabolic process"/>
    <property type="evidence" value="ECO:0007669"/>
    <property type="project" value="TreeGrafter"/>
</dbReference>
<dbReference type="FunFam" id="3.20.20.80:FF:000063">
    <property type="entry name" value="Beta-hexosaminidase"/>
    <property type="match status" value="1"/>
</dbReference>
<dbReference type="Pfam" id="PF00728">
    <property type="entry name" value="Glyco_hydro_20"/>
    <property type="match status" value="1"/>
</dbReference>
<comment type="similarity">
    <text evidence="2 7">Belongs to the glycosyl hydrolase 20 family.</text>
</comment>
<gene>
    <name evidence="12" type="ORF">SISNIDRAFT_440878</name>
</gene>
<dbReference type="InterPro" id="IPR017853">
    <property type="entry name" value="GH"/>
</dbReference>
<dbReference type="Pfam" id="PF14845">
    <property type="entry name" value="Glycohydro_20b2"/>
    <property type="match status" value="1"/>
</dbReference>
<dbReference type="PRINTS" id="PR00738">
    <property type="entry name" value="GLHYDRLASE20"/>
</dbReference>
<dbReference type="EC" id="3.2.1.52" evidence="7"/>
<dbReference type="Proteomes" id="UP000076722">
    <property type="component" value="Unassembled WGS sequence"/>
</dbReference>
<sequence length="555" mass="60198">MFSKFLLFTVLVAPVFSLWPAPRQMTTGSKTIVLSSSFSITVKGTAPADLSQAIARTTSFIKNDNMGRLIVGRGSTDAASFKKALQLPGLTLKYTGSGAIPSISTEAVQDVTARNEQYTLKIPADGSAATITAPSALGLFRGLTTFEQLFYTYEGTIYTAEAPISITDSPAYPYRGFMLDTSRNYFPVPDILRTLDAMSWVKMTTFHWHIVDSNSWPLQVPSFPQLSAQGAYEASMVYSKADVSQIIAYAAARGIDVMPEFDTPGHTSVIGDAYPEHVACQQTSGAYDDTVANEPPSGQLRFAVPATSDFAVSLVKSISNLFTSKWFSTGGDEINQKCYDNDAPTQAALKAAGLTFEQALSKFTVAEHAVLTKAGKTPVVWEEMVLSHNVTLSPDTVVLVWISSADATAVAEKGFRLVHAPSDYFYLDCGGGGWLGNFVGGNSWCDPFKTWQDAYSFDPLNGITSDQAHLVLGGQQLLWTEQSGPENLDPVVWPRAAASAEVFWTGKTLPDGTAANVQNALPRLHDIRYRMVQRGVMAINLQPYWCAVRPGECDL</sequence>
<evidence type="ECO:0000259" key="11">
    <source>
        <dbReference type="Pfam" id="PF14845"/>
    </source>
</evidence>
<protein>
    <recommendedName>
        <fullName evidence="7">Beta-hexosaminidase</fullName>
        <ecNumber evidence="7">3.2.1.52</ecNumber>
    </recommendedName>
</protein>
<dbReference type="OrthoDB" id="428480at2759"/>
<accession>A0A164V398</accession>
<feature type="signal peptide" evidence="9">
    <location>
        <begin position="1"/>
        <end position="17"/>
    </location>
</feature>
<evidence type="ECO:0000259" key="10">
    <source>
        <dbReference type="Pfam" id="PF00728"/>
    </source>
</evidence>
<feature type="domain" description="Beta-hexosaminidase eukaryotic type N-terminal" evidence="11">
    <location>
        <begin position="18"/>
        <end position="149"/>
    </location>
</feature>
<dbReference type="PANTHER" id="PTHR22600:SF26">
    <property type="entry name" value="BETA-N-ACETYLHEXOSAMINIDASE"/>
    <property type="match status" value="1"/>
</dbReference>
<dbReference type="GO" id="GO:0004563">
    <property type="term" value="F:beta-N-acetylhexosaminidase activity"/>
    <property type="evidence" value="ECO:0007669"/>
    <property type="project" value="UniProtKB-EC"/>
</dbReference>
<evidence type="ECO:0000256" key="7">
    <source>
        <dbReference type="PIRNR" id="PIRNR001093"/>
    </source>
</evidence>
<dbReference type="AlphaFoldDB" id="A0A164V398"/>
<comment type="catalytic activity">
    <reaction evidence="1 7">
        <text>Hydrolysis of terminal non-reducing N-acetyl-D-hexosamine residues in N-acetyl-beta-D-hexosaminides.</text>
        <dbReference type="EC" id="3.2.1.52"/>
    </reaction>
</comment>
<evidence type="ECO:0000256" key="5">
    <source>
        <dbReference type="ARBA" id="ARBA00023180"/>
    </source>
</evidence>
<keyword evidence="6 7" id="KW-0326">Glycosidase</keyword>
<keyword evidence="13" id="KW-1185">Reference proteome</keyword>
<feature type="active site" description="Proton donor" evidence="8">
    <location>
        <position position="333"/>
    </location>
</feature>
<evidence type="ECO:0000256" key="3">
    <source>
        <dbReference type="ARBA" id="ARBA00022729"/>
    </source>
</evidence>
<dbReference type="PANTHER" id="PTHR22600">
    <property type="entry name" value="BETA-HEXOSAMINIDASE"/>
    <property type="match status" value="1"/>
</dbReference>
<dbReference type="STRING" id="1314777.A0A164V398"/>
<keyword evidence="5" id="KW-0325">Glycoprotein</keyword>
<keyword evidence="4 7" id="KW-0378">Hydrolase</keyword>
<evidence type="ECO:0000256" key="6">
    <source>
        <dbReference type="ARBA" id="ARBA00023295"/>
    </source>
</evidence>
<dbReference type="SUPFAM" id="SSF51445">
    <property type="entry name" value="(Trans)glycosidases"/>
    <property type="match status" value="1"/>
</dbReference>
<evidence type="ECO:0000313" key="12">
    <source>
        <dbReference type="EMBL" id="KZS93774.1"/>
    </source>
</evidence>
<feature type="domain" description="Glycoside hydrolase family 20 catalytic" evidence="10">
    <location>
        <begin position="172"/>
        <end position="506"/>
    </location>
</feature>
<evidence type="ECO:0000256" key="9">
    <source>
        <dbReference type="SAM" id="SignalP"/>
    </source>
</evidence>
<dbReference type="InterPro" id="IPR029019">
    <property type="entry name" value="HEX_eukaryotic_N"/>
</dbReference>
<dbReference type="GO" id="GO:0016020">
    <property type="term" value="C:membrane"/>
    <property type="evidence" value="ECO:0007669"/>
    <property type="project" value="TreeGrafter"/>
</dbReference>
<keyword evidence="3 9" id="KW-0732">Signal</keyword>
<dbReference type="CDD" id="cd06562">
    <property type="entry name" value="GH20_HexA_HexB-like"/>
    <property type="match status" value="1"/>
</dbReference>
<name>A0A164V398_9AGAM</name>
<dbReference type="EMBL" id="KV419406">
    <property type="protein sequence ID" value="KZS93774.1"/>
    <property type="molecule type" value="Genomic_DNA"/>
</dbReference>
<dbReference type="SUPFAM" id="SSF55545">
    <property type="entry name" value="beta-N-acetylhexosaminidase-like domain"/>
    <property type="match status" value="1"/>
</dbReference>
<dbReference type="Gene3D" id="3.20.20.80">
    <property type="entry name" value="Glycosidases"/>
    <property type="match status" value="1"/>
</dbReference>
<evidence type="ECO:0000256" key="8">
    <source>
        <dbReference type="PIRSR" id="PIRSR001093-1"/>
    </source>
</evidence>
<dbReference type="Gene3D" id="3.30.379.10">
    <property type="entry name" value="Chitobiase/beta-hexosaminidase domain 2-like"/>
    <property type="match status" value="1"/>
</dbReference>
<evidence type="ECO:0000256" key="1">
    <source>
        <dbReference type="ARBA" id="ARBA00001231"/>
    </source>
</evidence>
<dbReference type="GO" id="GO:0005975">
    <property type="term" value="P:carbohydrate metabolic process"/>
    <property type="evidence" value="ECO:0007669"/>
    <property type="project" value="InterPro"/>
</dbReference>
<dbReference type="InterPro" id="IPR029018">
    <property type="entry name" value="Hex-like_dom2"/>
</dbReference>
<evidence type="ECO:0000256" key="2">
    <source>
        <dbReference type="ARBA" id="ARBA00006285"/>
    </source>
</evidence>
<evidence type="ECO:0000313" key="13">
    <source>
        <dbReference type="Proteomes" id="UP000076722"/>
    </source>
</evidence>
<dbReference type="InterPro" id="IPR015883">
    <property type="entry name" value="Glyco_hydro_20_cat"/>
</dbReference>
<proteinExistence type="inferred from homology"/>
<evidence type="ECO:0000256" key="4">
    <source>
        <dbReference type="ARBA" id="ARBA00022801"/>
    </source>
</evidence>